<organism evidence="3 4">
    <name type="scientific">Thiomicrorhabdus immobilis</name>
    <dbReference type="NCBI Taxonomy" id="2791037"/>
    <lineage>
        <taxon>Bacteria</taxon>
        <taxon>Pseudomonadati</taxon>
        <taxon>Pseudomonadota</taxon>
        <taxon>Gammaproteobacteria</taxon>
        <taxon>Thiotrichales</taxon>
        <taxon>Piscirickettsiaceae</taxon>
        <taxon>Thiomicrorhabdus</taxon>
    </lineage>
</organism>
<feature type="signal peptide" evidence="2">
    <location>
        <begin position="1"/>
        <end position="25"/>
    </location>
</feature>
<sequence length="508" mass="53853">MNLNKIFKRSALSAALLVVSVPVYSGQIIGVQQGLPSPILTGADEYKNGFGGWDYGNVNVRIVDAETKQTDVVGKSFDSITGSYTAMTYGESFVSEVMDGPAGTVMGRLTGKDWPVGEPAGVRVITTDAIEDQSNGRPNSCILSTSYHKFSEDSNYSGPTPDDGYLDSANPNPTLCDSPFQTHKRFKVSALPTSIDDADGTVNNAIDIVFNLDTGATSTAETALRRYSVLQKLNNYTGSRLAGYKIELGFGVGNNFAKIDTTNTTLTDQLHLSVGAGDGSDFWSSGDLATFSAGLFGPADPPKHPNDGFFSNATANYPVTLTDAGLLESSGVLASNYTSLFGDWIPSNVAPSGVFYDDDNDPTTDAVLVAFWNNGQWLYGQAQSFAPVPDATLTQWADNSLYSVGVIEDLLNLGLSYMVEVGDVNTIVTQSSYNNFTIRMIPVVSTDTTAVTWGDAPTDLSAYASATGGTTTTSSGGSASFVSQYGFVALLLVFLGLGGWIVRNKMSK</sequence>
<evidence type="ECO:0000313" key="4">
    <source>
        <dbReference type="Proteomes" id="UP001054820"/>
    </source>
</evidence>
<dbReference type="RefSeq" id="WP_237264392.1">
    <property type="nucleotide sequence ID" value="NZ_AP024202.1"/>
</dbReference>
<keyword evidence="1" id="KW-1133">Transmembrane helix</keyword>
<evidence type="ECO:0000256" key="1">
    <source>
        <dbReference type="SAM" id="Phobius"/>
    </source>
</evidence>
<feature type="transmembrane region" description="Helical" evidence="1">
    <location>
        <begin position="482"/>
        <end position="502"/>
    </location>
</feature>
<protein>
    <submittedName>
        <fullName evidence="3">Uncharacterized protein</fullName>
    </submittedName>
</protein>
<keyword evidence="1" id="KW-0472">Membrane</keyword>
<feature type="chain" id="PRO_5045548049" evidence="2">
    <location>
        <begin position="26"/>
        <end position="508"/>
    </location>
</feature>
<evidence type="ECO:0000256" key="2">
    <source>
        <dbReference type="SAM" id="SignalP"/>
    </source>
</evidence>
<evidence type="ECO:0000313" key="3">
    <source>
        <dbReference type="EMBL" id="BCN93312.1"/>
    </source>
</evidence>
<accession>A0ABN6CZL2</accession>
<name>A0ABN6CZL2_9GAMM</name>
<gene>
    <name evidence="3" type="ORF">THMIRHAM_10970</name>
</gene>
<dbReference type="EMBL" id="AP024202">
    <property type="protein sequence ID" value="BCN93312.1"/>
    <property type="molecule type" value="Genomic_DNA"/>
</dbReference>
<keyword evidence="2" id="KW-0732">Signal</keyword>
<reference evidence="3" key="1">
    <citation type="journal article" date="2022" name="Arch. Microbiol.">
        <title>Thiomicrorhabdus immobilis sp. nov., a mesophilic sulfur-oxidizing bacterium isolated from sediment of a brackish lake in northern Japan.</title>
        <authorList>
            <person name="Kojima H."/>
            <person name="Mochizuki J."/>
            <person name="Kanda M."/>
            <person name="Watanabe T."/>
            <person name="Fukui M."/>
        </authorList>
    </citation>
    <scope>NUCLEOTIDE SEQUENCE</scope>
    <source>
        <strain evidence="3">Am19</strain>
    </source>
</reference>
<dbReference type="Proteomes" id="UP001054820">
    <property type="component" value="Chromosome"/>
</dbReference>
<keyword evidence="4" id="KW-1185">Reference proteome</keyword>
<keyword evidence="1" id="KW-0812">Transmembrane</keyword>
<proteinExistence type="predicted"/>
<dbReference type="NCBIfam" id="NF033657">
    <property type="entry name" value="choice_anch_F"/>
    <property type="match status" value="1"/>
</dbReference>